<keyword evidence="4" id="KW-0808">Transferase</keyword>
<dbReference type="PROSITE" id="PS50112">
    <property type="entry name" value="PAS"/>
    <property type="match status" value="2"/>
</dbReference>
<dbReference type="InterPro" id="IPR035965">
    <property type="entry name" value="PAS-like_dom_sf"/>
</dbReference>
<evidence type="ECO:0000256" key="3">
    <source>
        <dbReference type="ARBA" id="ARBA00022553"/>
    </source>
</evidence>
<evidence type="ECO:0000256" key="4">
    <source>
        <dbReference type="ARBA" id="ARBA00022679"/>
    </source>
</evidence>
<evidence type="ECO:0000259" key="7">
    <source>
        <dbReference type="PROSITE" id="PS50109"/>
    </source>
</evidence>
<keyword evidence="3" id="KW-0597">Phosphoprotein</keyword>
<dbReference type="eggNOG" id="arCOG02350">
    <property type="taxonomic scope" value="Archaea"/>
</dbReference>
<accession>H8IAH7</accession>
<feature type="domain" description="PAS" evidence="8">
    <location>
        <begin position="48"/>
        <end position="89"/>
    </location>
</feature>
<dbReference type="InterPro" id="IPR000014">
    <property type="entry name" value="PAS"/>
</dbReference>
<dbReference type="InterPro" id="IPR000700">
    <property type="entry name" value="PAS-assoc_C"/>
</dbReference>
<organism evidence="10 11">
    <name type="scientific">Methanocella conradii (strain DSM 24694 / JCM 17849 / CGMCC 1.5162 / HZ254)</name>
    <dbReference type="NCBI Taxonomy" id="1041930"/>
    <lineage>
        <taxon>Archaea</taxon>
        <taxon>Methanobacteriati</taxon>
        <taxon>Methanobacteriota</taxon>
        <taxon>Stenosarchaea group</taxon>
        <taxon>Methanomicrobia</taxon>
        <taxon>Methanocellales</taxon>
        <taxon>Methanocellaceae</taxon>
        <taxon>Methanocella</taxon>
    </lineage>
</organism>
<dbReference type="InterPro" id="IPR001610">
    <property type="entry name" value="PAC"/>
</dbReference>
<dbReference type="SMART" id="SM00086">
    <property type="entry name" value="PAC"/>
    <property type="match status" value="3"/>
</dbReference>
<feature type="region of interest" description="Disordered" evidence="6">
    <location>
        <begin position="1"/>
        <end position="21"/>
    </location>
</feature>
<feature type="domain" description="PAC" evidence="9">
    <location>
        <begin position="357"/>
        <end position="410"/>
    </location>
</feature>
<dbReference type="Proteomes" id="UP000005233">
    <property type="component" value="Chromosome"/>
</dbReference>
<reference evidence="10 11" key="1">
    <citation type="journal article" date="2012" name="J. Bacteriol.">
        <title>Complete genome sequence of a thermophilic methanogen, Methanocella conradii HZ254, isolated from Chinese rice field soil.</title>
        <authorList>
            <person name="Lu Z."/>
            <person name="Lu Y."/>
        </authorList>
    </citation>
    <scope>NUCLEOTIDE SEQUENCE [LARGE SCALE GENOMIC DNA]</scope>
    <source>
        <strain evidence="11">DSM 24694 / JCM 17849 / CGMCC 1.5162 / HZ254</strain>
    </source>
</reference>
<dbReference type="InterPro" id="IPR003594">
    <property type="entry name" value="HATPase_dom"/>
</dbReference>
<protein>
    <recommendedName>
        <fullName evidence="2">histidine kinase</fullName>
        <ecNumber evidence="2">2.7.13.3</ecNumber>
    </recommendedName>
</protein>
<dbReference type="InterPro" id="IPR013655">
    <property type="entry name" value="PAS_fold_3"/>
</dbReference>
<gene>
    <name evidence="10" type="ordered locus">Mtc_1320</name>
</gene>
<dbReference type="EMBL" id="CP003243">
    <property type="protein sequence ID" value="AFD00074.1"/>
    <property type="molecule type" value="Genomic_DNA"/>
</dbReference>
<dbReference type="SUPFAM" id="SSF55785">
    <property type="entry name" value="PYP-like sensor domain (PAS domain)"/>
    <property type="match status" value="3"/>
</dbReference>
<evidence type="ECO:0000259" key="8">
    <source>
        <dbReference type="PROSITE" id="PS50112"/>
    </source>
</evidence>
<evidence type="ECO:0000256" key="6">
    <source>
        <dbReference type="SAM" id="MobiDB-lite"/>
    </source>
</evidence>
<dbReference type="SUPFAM" id="SSF55874">
    <property type="entry name" value="ATPase domain of HSP90 chaperone/DNA topoisomerase II/histidine kinase"/>
    <property type="match status" value="1"/>
</dbReference>
<evidence type="ECO:0000313" key="11">
    <source>
        <dbReference type="Proteomes" id="UP000005233"/>
    </source>
</evidence>
<comment type="catalytic activity">
    <reaction evidence="1">
        <text>ATP + protein L-histidine = ADP + protein N-phospho-L-histidine.</text>
        <dbReference type="EC" id="2.7.13.3"/>
    </reaction>
</comment>
<dbReference type="InterPro" id="IPR052162">
    <property type="entry name" value="Sensor_kinase/Photoreceptor"/>
</dbReference>
<keyword evidence="5 10" id="KW-0418">Kinase</keyword>
<evidence type="ECO:0000256" key="5">
    <source>
        <dbReference type="ARBA" id="ARBA00022777"/>
    </source>
</evidence>
<dbReference type="GO" id="GO:0004673">
    <property type="term" value="F:protein histidine kinase activity"/>
    <property type="evidence" value="ECO:0007669"/>
    <property type="project" value="UniProtKB-EC"/>
</dbReference>
<dbReference type="HOGENOM" id="CLU_000445_114_58_2"/>
<sequence length="640" mass="72756">MIDRSDTMRKKASKPHDESEMAAEALREIERRFQVLTETMPAAIFLYQGDKYVYVNSAAEQITGYSKEELLRMNFWDWVSPEYQDILRERGLARQRGEKVVSRYEVKYRAKDGREGWADFAAGRTEYGGRPAVIVVAFDITKRKMAEKALQKSQYILSKAQEIAHVGNWAWNLKNDKMNWSDEGFRIFGYRPQEIEPSVEALLSHVHPDDRDMVRKLAEEIRRGHKLGSIDYRIIRPDGSIRYVNTVADKLVRDAEGNPSWVYGINQDITARKQAEKALLKSRAILARAQDIAHVGNWAWNLKDNGMQWSDELFKIFGLKPGELQPTYEWLLTRVFPDDMGMFKAASDAAIHENRLFNIDLRIVMQDGSIRYLNVVADKIKKDKAGNPEWMYGIIQDVTGRKQIENQLRDAREQAELYVDLMGHDINNMNMVALGFLEMADDKLKSEGRLDVGDEHLIHKAIENIMNSSMLIDNVRKLQRQRAGEFKIKAIDLMDVLSSVKCQYANVPGRDVKINLNARCQCTVFANDLLRDVFSNLVGNSIKHSSGPLVVNIDLSCQYEGGAKLCRVAVEDNGPGIPDGLKAAIFDRSHAGKKLRSKGLGLYIVNTLVTDFHGKVWAEDRVPGDYTKGVRFVVVLPAIG</sequence>
<dbReference type="PRINTS" id="PR00344">
    <property type="entry name" value="BCTRLSENSOR"/>
</dbReference>
<feature type="domain" description="PAC" evidence="9">
    <location>
        <begin position="102"/>
        <end position="152"/>
    </location>
</feature>
<feature type="domain" description="PAS" evidence="8">
    <location>
        <begin position="180"/>
        <end position="225"/>
    </location>
</feature>
<dbReference type="AlphaFoldDB" id="H8IAH7"/>
<dbReference type="eggNOG" id="arCOG02387">
    <property type="taxonomic scope" value="Archaea"/>
</dbReference>
<dbReference type="EC" id="2.7.13.3" evidence="2"/>
<name>H8IAH7_METCZ</name>
<dbReference type="InterPro" id="IPR036890">
    <property type="entry name" value="HATPase_C_sf"/>
</dbReference>
<dbReference type="CDD" id="cd00130">
    <property type="entry name" value="PAS"/>
    <property type="match status" value="3"/>
</dbReference>
<evidence type="ECO:0000259" key="9">
    <source>
        <dbReference type="PROSITE" id="PS50113"/>
    </source>
</evidence>
<evidence type="ECO:0000256" key="2">
    <source>
        <dbReference type="ARBA" id="ARBA00012438"/>
    </source>
</evidence>
<feature type="domain" description="Histidine kinase" evidence="7">
    <location>
        <begin position="421"/>
        <end position="640"/>
    </location>
</feature>
<dbReference type="PANTHER" id="PTHR43304">
    <property type="entry name" value="PHYTOCHROME-LIKE PROTEIN CPH1"/>
    <property type="match status" value="1"/>
</dbReference>
<evidence type="ECO:0000256" key="1">
    <source>
        <dbReference type="ARBA" id="ARBA00000085"/>
    </source>
</evidence>
<dbReference type="PROSITE" id="PS50113">
    <property type="entry name" value="PAC"/>
    <property type="match status" value="3"/>
</dbReference>
<dbReference type="CDD" id="cd00075">
    <property type="entry name" value="HATPase"/>
    <property type="match status" value="1"/>
</dbReference>
<dbReference type="Gene3D" id="3.30.450.20">
    <property type="entry name" value="PAS domain"/>
    <property type="match status" value="3"/>
</dbReference>
<dbReference type="PANTHER" id="PTHR43304:SF1">
    <property type="entry name" value="PAC DOMAIN-CONTAINING PROTEIN"/>
    <property type="match status" value="1"/>
</dbReference>
<dbReference type="STRING" id="1041930.Mtc_1320"/>
<dbReference type="Pfam" id="PF02518">
    <property type="entry name" value="HATPase_c"/>
    <property type="match status" value="1"/>
</dbReference>
<proteinExistence type="predicted"/>
<dbReference type="Gene3D" id="3.30.565.10">
    <property type="entry name" value="Histidine kinase-like ATPase, C-terminal domain"/>
    <property type="match status" value="1"/>
</dbReference>
<dbReference type="Pfam" id="PF08447">
    <property type="entry name" value="PAS_3"/>
    <property type="match status" value="2"/>
</dbReference>
<evidence type="ECO:0000313" key="10">
    <source>
        <dbReference type="EMBL" id="AFD00074.1"/>
    </source>
</evidence>
<dbReference type="eggNOG" id="arCOG06515">
    <property type="taxonomic scope" value="Archaea"/>
</dbReference>
<dbReference type="InterPro" id="IPR005467">
    <property type="entry name" value="His_kinase_dom"/>
</dbReference>
<feature type="domain" description="PAC" evidence="9">
    <location>
        <begin position="228"/>
        <end position="281"/>
    </location>
</feature>
<dbReference type="SMART" id="SM00387">
    <property type="entry name" value="HATPase_c"/>
    <property type="match status" value="1"/>
</dbReference>
<dbReference type="SMART" id="SM00091">
    <property type="entry name" value="PAS"/>
    <property type="match status" value="3"/>
</dbReference>
<dbReference type="Gene3D" id="2.10.70.100">
    <property type="match status" value="2"/>
</dbReference>
<dbReference type="NCBIfam" id="TIGR00229">
    <property type="entry name" value="sensory_box"/>
    <property type="match status" value="3"/>
</dbReference>
<dbReference type="Pfam" id="PF13188">
    <property type="entry name" value="PAS_8"/>
    <property type="match status" value="1"/>
</dbReference>
<dbReference type="InterPro" id="IPR004358">
    <property type="entry name" value="Sig_transdc_His_kin-like_C"/>
</dbReference>
<dbReference type="PROSITE" id="PS50109">
    <property type="entry name" value="HIS_KIN"/>
    <property type="match status" value="1"/>
</dbReference>
<keyword evidence="11" id="KW-1185">Reference proteome</keyword>
<dbReference type="KEGG" id="mez:Mtc_1320"/>